<evidence type="ECO:0000256" key="1">
    <source>
        <dbReference type="ARBA" id="ARBA00004167"/>
    </source>
</evidence>
<dbReference type="SMART" id="SM00108">
    <property type="entry name" value="B_lectin"/>
    <property type="match status" value="1"/>
</dbReference>
<keyword evidence="3" id="KW-0732">Signal</keyword>
<keyword evidence="5 8" id="KW-0472">Membrane</keyword>
<feature type="domain" description="Bulb-type lectin" evidence="9">
    <location>
        <begin position="27"/>
        <end position="153"/>
    </location>
</feature>
<dbReference type="InterPro" id="IPR036426">
    <property type="entry name" value="Bulb-type_lectin_dom_sf"/>
</dbReference>
<dbReference type="Pfam" id="PF01453">
    <property type="entry name" value="B_lectin"/>
    <property type="match status" value="1"/>
</dbReference>
<keyword evidence="12" id="KW-1185">Reference proteome</keyword>
<dbReference type="GO" id="GO:0016020">
    <property type="term" value="C:membrane"/>
    <property type="evidence" value="ECO:0007669"/>
    <property type="project" value="UniProtKB-SubCell"/>
</dbReference>
<sequence length="626" mass="71111">MAVLSWLQIIYFVHVFLSTLISIIDARNALGPHQVLKIGQTLISDNNRFELGFFHVSPSKDSNQDLWYLGIWYKGIKSLTLVWVANRAKPLRGIDIKLLFNSAGEFLIQDEPENVICLARLSQPVSRASLVLLDSGNLVIIKNGQNFSDENNYLWQSFDSPSDTLLPGMKLGWDLRTQIDRSLTSWKTSDDPSYGDFIFSIESPKSPQLLLEKNGKPESRWGPWDGKRFSGIDMKDNPVFRLIYHSSLEEVYFTFEMLDDSILLRLVVNSAGTIQFLRWKNSSMAWVPMVTLKKDECDGYGSCGPYGVCYPDYLGCRCLKGFMANSPHEWLRMDYTDGCRRKNALNCSDGDGFVKYKGLKLPDNFTVLWDLSSSQCVDYCLKECGCMAYTNIDVYGNGSVCVVWLDKLVDIREYTHGGDELYIRMARVELEAISHKERKRNVTLISSILLAALLGMALLWCAKEHFISLSNKAKKKELENRESLPVNDDDQDIPLFDMKTISAATNNFCFTNKIGQGGFGPVYQAWKLWIERRDMELIDPVLAESLVETETKRCIQIGLLCVQHSHDERPMTDQVVSMLESEDVKLPEPQEPGFFSQRSTRRFGSYVGWDNDSVNGLTVTTLTARA</sequence>
<evidence type="ECO:0000256" key="2">
    <source>
        <dbReference type="ARBA" id="ARBA00022692"/>
    </source>
</evidence>
<dbReference type="Gene3D" id="3.30.200.20">
    <property type="entry name" value="Phosphorylase Kinase, domain 1"/>
    <property type="match status" value="1"/>
</dbReference>
<evidence type="ECO:0000256" key="5">
    <source>
        <dbReference type="ARBA" id="ARBA00023136"/>
    </source>
</evidence>
<dbReference type="PROSITE" id="PS50927">
    <property type="entry name" value="BULB_LECTIN"/>
    <property type="match status" value="1"/>
</dbReference>
<proteinExistence type="predicted"/>
<dbReference type="SUPFAM" id="SSF51110">
    <property type="entry name" value="alpha-D-mannose-specific plant lectins"/>
    <property type="match status" value="1"/>
</dbReference>
<dbReference type="CDD" id="cd00028">
    <property type="entry name" value="B_lectin"/>
    <property type="match status" value="1"/>
</dbReference>
<name>A0AAV6XW08_9LAMI</name>
<dbReference type="Proteomes" id="UP000826271">
    <property type="component" value="Unassembled WGS sequence"/>
</dbReference>
<dbReference type="Gene3D" id="2.90.10.10">
    <property type="entry name" value="Bulb-type lectin domain"/>
    <property type="match status" value="1"/>
</dbReference>
<dbReference type="PANTHER" id="PTHR32444:SF185">
    <property type="entry name" value="RECEPTOR-LIKE SERINE_THREONINE-PROTEIN KINASE"/>
    <property type="match status" value="1"/>
</dbReference>
<keyword evidence="7" id="KW-0325">Glycoprotein</keyword>
<gene>
    <name evidence="11" type="ORF">BUALT_Bualt03G0069300</name>
</gene>
<feature type="domain" description="Apple" evidence="10">
    <location>
        <begin position="347"/>
        <end position="426"/>
    </location>
</feature>
<dbReference type="EMBL" id="WHWC01000003">
    <property type="protein sequence ID" value="KAG8385670.1"/>
    <property type="molecule type" value="Genomic_DNA"/>
</dbReference>
<dbReference type="PANTHER" id="PTHR32444">
    <property type="entry name" value="BULB-TYPE LECTIN DOMAIN-CONTAINING PROTEIN"/>
    <property type="match status" value="1"/>
</dbReference>
<dbReference type="GO" id="GO:0004674">
    <property type="term" value="F:protein serine/threonine kinase activity"/>
    <property type="evidence" value="ECO:0007669"/>
    <property type="project" value="InterPro"/>
</dbReference>
<dbReference type="InterPro" id="IPR003609">
    <property type="entry name" value="Pan_app"/>
</dbReference>
<feature type="transmembrane region" description="Helical" evidence="8">
    <location>
        <begin position="6"/>
        <end position="24"/>
    </location>
</feature>
<dbReference type="AlphaFoldDB" id="A0AAV6XW08"/>
<dbReference type="InterPro" id="IPR001480">
    <property type="entry name" value="Bulb-type_lectin_dom"/>
</dbReference>
<accession>A0AAV6XW08</accession>
<evidence type="ECO:0000256" key="7">
    <source>
        <dbReference type="ARBA" id="ARBA00023180"/>
    </source>
</evidence>
<keyword evidence="6" id="KW-1015">Disulfide bond</keyword>
<evidence type="ECO:0000259" key="9">
    <source>
        <dbReference type="PROSITE" id="PS50927"/>
    </source>
</evidence>
<evidence type="ECO:0000256" key="3">
    <source>
        <dbReference type="ARBA" id="ARBA00022729"/>
    </source>
</evidence>
<dbReference type="Pfam" id="PF11883">
    <property type="entry name" value="DUF3403"/>
    <property type="match status" value="1"/>
</dbReference>
<evidence type="ECO:0000313" key="12">
    <source>
        <dbReference type="Proteomes" id="UP000826271"/>
    </source>
</evidence>
<keyword evidence="4 8" id="KW-1133">Transmembrane helix</keyword>
<dbReference type="PROSITE" id="PS50948">
    <property type="entry name" value="PAN"/>
    <property type="match status" value="1"/>
</dbReference>
<evidence type="ECO:0000256" key="6">
    <source>
        <dbReference type="ARBA" id="ARBA00023157"/>
    </source>
</evidence>
<reference evidence="11" key="1">
    <citation type="submission" date="2019-10" db="EMBL/GenBank/DDBJ databases">
        <authorList>
            <person name="Zhang R."/>
            <person name="Pan Y."/>
            <person name="Wang J."/>
            <person name="Ma R."/>
            <person name="Yu S."/>
        </authorList>
    </citation>
    <scope>NUCLEOTIDE SEQUENCE</scope>
    <source>
        <strain evidence="11">LA-IB0</strain>
        <tissue evidence="11">Leaf</tissue>
    </source>
</reference>
<comment type="caution">
    <text evidence="11">The sequence shown here is derived from an EMBL/GenBank/DDBJ whole genome shotgun (WGS) entry which is preliminary data.</text>
</comment>
<dbReference type="CDD" id="cd01098">
    <property type="entry name" value="PAN_AP_plant"/>
    <property type="match status" value="1"/>
</dbReference>
<evidence type="ECO:0000259" key="10">
    <source>
        <dbReference type="PROSITE" id="PS50948"/>
    </source>
</evidence>
<comment type="subcellular location">
    <subcellularLocation>
        <location evidence="1">Membrane</location>
        <topology evidence="1">Single-pass membrane protein</topology>
    </subcellularLocation>
</comment>
<evidence type="ECO:0000256" key="4">
    <source>
        <dbReference type="ARBA" id="ARBA00022989"/>
    </source>
</evidence>
<dbReference type="InterPro" id="IPR000858">
    <property type="entry name" value="S_locus_glycoprot_dom"/>
</dbReference>
<dbReference type="InterPro" id="IPR021820">
    <property type="entry name" value="S-locus_recpt_kinase_C"/>
</dbReference>
<keyword evidence="2 8" id="KW-0812">Transmembrane</keyword>
<evidence type="ECO:0000256" key="8">
    <source>
        <dbReference type="SAM" id="Phobius"/>
    </source>
</evidence>
<dbReference type="SUPFAM" id="SSF56112">
    <property type="entry name" value="Protein kinase-like (PK-like)"/>
    <property type="match status" value="1"/>
</dbReference>
<dbReference type="GO" id="GO:0048544">
    <property type="term" value="P:recognition of pollen"/>
    <property type="evidence" value="ECO:0007669"/>
    <property type="project" value="InterPro"/>
</dbReference>
<organism evidence="11 12">
    <name type="scientific">Buddleja alternifolia</name>
    <dbReference type="NCBI Taxonomy" id="168488"/>
    <lineage>
        <taxon>Eukaryota</taxon>
        <taxon>Viridiplantae</taxon>
        <taxon>Streptophyta</taxon>
        <taxon>Embryophyta</taxon>
        <taxon>Tracheophyta</taxon>
        <taxon>Spermatophyta</taxon>
        <taxon>Magnoliopsida</taxon>
        <taxon>eudicotyledons</taxon>
        <taxon>Gunneridae</taxon>
        <taxon>Pentapetalae</taxon>
        <taxon>asterids</taxon>
        <taxon>lamiids</taxon>
        <taxon>Lamiales</taxon>
        <taxon>Scrophulariaceae</taxon>
        <taxon>Buddlejeae</taxon>
        <taxon>Buddleja</taxon>
    </lineage>
</organism>
<evidence type="ECO:0000313" key="11">
    <source>
        <dbReference type="EMBL" id="KAG8385670.1"/>
    </source>
</evidence>
<dbReference type="Pfam" id="PF00954">
    <property type="entry name" value="S_locus_glycop"/>
    <property type="match status" value="1"/>
</dbReference>
<protein>
    <submittedName>
        <fullName evidence="11">Uncharacterized protein</fullName>
    </submittedName>
</protein>
<dbReference type="SMART" id="SM00473">
    <property type="entry name" value="PAN_AP"/>
    <property type="match status" value="1"/>
</dbReference>
<dbReference type="Pfam" id="PF08276">
    <property type="entry name" value="PAN_2"/>
    <property type="match status" value="1"/>
</dbReference>
<dbReference type="InterPro" id="IPR011009">
    <property type="entry name" value="Kinase-like_dom_sf"/>
</dbReference>